<protein>
    <submittedName>
        <fullName evidence="4">TRAP transporter substrate-binding protein</fullName>
    </submittedName>
</protein>
<sequence>MSNLAAVSLGGYQGSGSILSASLTSLEQSLKACELFGPITTALDVTAQGETAGQLFQSVNLGTRQICYAASGYLTAYASDLAALDLPFTVKNREAALAALDHSAGQWLSDQLGQNSSFKVLGFWDNGFRHISNSVRSLRTPTDMQGLKIRTLDSAIYRESLNALGFTAVTTDVSELKRVLKSGEVQAQENPLTNYNNFKIYENHPYVSLTGHFFGVLLLVCNRQWFDSLSAKQQHAVDAAAARATQQQRTLAAQQDSALLTELAQRGVQITSSSDLDMGAMRSVTAHIIERERQTLSKPMVQHYLDA</sequence>
<dbReference type="Pfam" id="PF03480">
    <property type="entry name" value="DctP"/>
    <property type="match status" value="1"/>
</dbReference>
<dbReference type="NCBIfam" id="NF037995">
    <property type="entry name" value="TRAP_S1"/>
    <property type="match status" value="1"/>
</dbReference>
<proteinExistence type="inferred from homology"/>
<accession>A0A953T7X2</accession>
<organism evidence="4 5">
    <name type="scientific">Zwartia hollandica</name>
    <dbReference type="NCBI Taxonomy" id="324606"/>
    <lineage>
        <taxon>Bacteria</taxon>
        <taxon>Pseudomonadati</taxon>
        <taxon>Pseudomonadota</taxon>
        <taxon>Betaproteobacteria</taxon>
        <taxon>Burkholderiales</taxon>
        <taxon>Alcaligenaceae</taxon>
        <taxon>Zwartia</taxon>
    </lineage>
</organism>
<evidence type="ECO:0000313" key="4">
    <source>
        <dbReference type="EMBL" id="MBZ1351139.1"/>
    </source>
</evidence>
<keyword evidence="5" id="KW-1185">Reference proteome</keyword>
<dbReference type="PANTHER" id="PTHR33376:SF7">
    <property type="entry name" value="C4-DICARBOXYLATE-BINDING PROTEIN DCTB"/>
    <property type="match status" value="1"/>
</dbReference>
<dbReference type="RefSeq" id="WP_259661557.1">
    <property type="nucleotide sequence ID" value="NZ_JAHXRI010000010.1"/>
</dbReference>
<dbReference type="AlphaFoldDB" id="A0A953T7X2"/>
<evidence type="ECO:0000313" key="5">
    <source>
        <dbReference type="Proteomes" id="UP000739565"/>
    </source>
</evidence>
<gene>
    <name evidence="4" type="ORF">KZZ10_10825</name>
</gene>
<name>A0A953T7X2_9BURK</name>
<dbReference type="CDD" id="cd13603">
    <property type="entry name" value="PBP2_TRAP_Siap_TeaA_like"/>
    <property type="match status" value="1"/>
</dbReference>
<comment type="similarity">
    <text evidence="1">Belongs to the bacterial solute-binding protein 7 family.</text>
</comment>
<dbReference type="Gene3D" id="3.40.190.170">
    <property type="entry name" value="Bacterial extracellular solute-binding protein, family 7"/>
    <property type="match status" value="1"/>
</dbReference>
<dbReference type="EMBL" id="JAHXRI010000010">
    <property type="protein sequence ID" value="MBZ1351139.1"/>
    <property type="molecule type" value="Genomic_DNA"/>
</dbReference>
<evidence type="ECO:0000256" key="1">
    <source>
        <dbReference type="ARBA" id="ARBA00009023"/>
    </source>
</evidence>
<dbReference type="InterPro" id="IPR038404">
    <property type="entry name" value="TRAP_DctP_sf"/>
</dbReference>
<dbReference type="InterPro" id="IPR018389">
    <property type="entry name" value="DctP_fam"/>
</dbReference>
<keyword evidence="2" id="KW-0813">Transport</keyword>
<dbReference type="PANTHER" id="PTHR33376">
    <property type="match status" value="1"/>
</dbReference>
<keyword evidence="3" id="KW-0732">Signal</keyword>
<comment type="caution">
    <text evidence="4">The sequence shown here is derived from an EMBL/GenBank/DDBJ whole genome shotgun (WGS) entry which is preliminary data.</text>
</comment>
<evidence type="ECO:0000256" key="3">
    <source>
        <dbReference type="ARBA" id="ARBA00022729"/>
    </source>
</evidence>
<reference evidence="4" key="1">
    <citation type="submission" date="2021-07" db="EMBL/GenBank/DDBJ databases">
        <title>New genus and species of the family Alcaligenaceae.</title>
        <authorList>
            <person name="Hahn M.W."/>
        </authorList>
    </citation>
    <scope>NUCLEOTIDE SEQUENCE</scope>
    <source>
        <strain evidence="4">LF4-65</strain>
    </source>
</reference>
<dbReference type="GO" id="GO:0055085">
    <property type="term" value="P:transmembrane transport"/>
    <property type="evidence" value="ECO:0007669"/>
    <property type="project" value="InterPro"/>
</dbReference>
<dbReference type="Proteomes" id="UP000739565">
    <property type="component" value="Unassembled WGS sequence"/>
</dbReference>
<evidence type="ECO:0000256" key="2">
    <source>
        <dbReference type="ARBA" id="ARBA00022448"/>
    </source>
</evidence>